<protein>
    <submittedName>
        <fullName evidence="2">Uncharacterized protein</fullName>
    </submittedName>
</protein>
<dbReference type="AlphaFoldDB" id="A0A6A6FXG7"/>
<keyword evidence="3" id="KW-1185">Reference proteome</keyword>
<feature type="region of interest" description="Disordered" evidence="1">
    <location>
        <begin position="116"/>
        <end position="138"/>
    </location>
</feature>
<feature type="region of interest" description="Disordered" evidence="1">
    <location>
        <begin position="1"/>
        <end position="85"/>
    </location>
</feature>
<feature type="compositionally biased region" description="Basic and acidic residues" evidence="1">
    <location>
        <begin position="47"/>
        <end position="61"/>
    </location>
</feature>
<sequence>MNSSTPREHGNGEGNSGKNVRQGMGMNKSEDGDESIAAKPTYGQYEGPRREGGPSRLEEPGLRSPNSRANRLVHGRHTAEEKRYPLPRRTVVDDQGNIYNAAFDTRTREGTSEPLFFESRSPAKQPFSNQSTPPYNRYPYEEHQARAYDRSDSNEIHGRFVLGSSKRGWLTTEPFDWAQEAGKGGRGKTGSGQSHRTLTGQAAHRGGR</sequence>
<organism evidence="2 3">
    <name type="scientific">Cercospora zeae-maydis SCOH1-5</name>
    <dbReference type="NCBI Taxonomy" id="717836"/>
    <lineage>
        <taxon>Eukaryota</taxon>
        <taxon>Fungi</taxon>
        <taxon>Dikarya</taxon>
        <taxon>Ascomycota</taxon>
        <taxon>Pezizomycotina</taxon>
        <taxon>Dothideomycetes</taxon>
        <taxon>Dothideomycetidae</taxon>
        <taxon>Mycosphaerellales</taxon>
        <taxon>Mycosphaerellaceae</taxon>
        <taxon>Cercospora</taxon>
    </lineage>
</organism>
<name>A0A6A6FXG7_9PEZI</name>
<dbReference type="Proteomes" id="UP000799539">
    <property type="component" value="Unassembled WGS sequence"/>
</dbReference>
<reference evidence="2" key="1">
    <citation type="journal article" date="2020" name="Stud. Mycol.">
        <title>101 Dothideomycetes genomes: a test case for predicting lifestyles and emergence of pathogens.</title>
        <authorList>
            <person name="Haridas S."/>
            <person name="Albert R."/>
            <person name="Binder M."/>
            <person name="Bloem J."/>
            <person name="Labutti K."/>
            <person name="Salamov A."/>
            <person name="Andreopoulos B."/>
            <person name="Baker S."/>
            <person name="Barry K."/>
            <person name="Bills G."/>
            <person name="Bluhm B."/>
            <person name="Cannon C."/>
            <person name="Castanera R."/>
            <person name="Culley D."/>
            <person name="Daum C."/>
            <person name="Ezra D."/>
            <person name="Gonzalez J."/>
            <person name="Henrissat B."/>
            <person name="Kuo A."/>
            <person name="Liang C."/>
            <person name="Lipzen A."/>
            <person name="Lutzoni F."/>
            <person name="Magnuson J."/>
            <person name="Mondo S."/>
            <person name="Nolan M."/>
            <person name="Ohm R."/>
            <person name="Pangilinan J."/>
            <person name="Park H.-J."/>
            <person name="Ramirez L."/>
            <person name="Alfaro M."/>
            <person name="Sun H."/>
            <person name="Tritt A."/>
            <person name="Yoshinaga Y."/>
            <person name="Zwiers L.-H."/>
            <person name="Turgeon B."/>
            <person name="Goodwin S."/>
            <person name="Spatafora J."/>
            <person name="Crous P."/>
            <person name="Grigoriev I."/>
        </authorList>
    </citation>
    <scope>NUCLEOTIDE SEQUENCE</scope>
    <source>
        <strain evidence="2">SCOH1-5</strain>
    </source>
</reference>
<feature type="region of interest" description="Disordered" evidence="1">
    <location>
        <begin position="173"/>
        <end position="208"/>
    </location>
</feature>
<accession>A0A6A6FXG7</accession>
<proteinExistence type="predicted"/>
<feature type="compositionally biased region" description="Basic and acidic residues" evidence="1">
    <location>
        <begin position="1"/>
        <end position="11"/>
    </location>
</feature>
<dbReference type="EMBL" id="ML992662">
    <property type="protein sequence ID" value="KAF2218034.1"/>
    <property type="molecule type" value="Genomic_DNA"/>
</dbReference>
<dbReference type="OrthoDB" id="3643668at2759"/>
<evidence type="ECO:0000313" key="3">
    <source>
        <dbReference type="Proteomes" id="UP000799539"/>
    </source>
</evidence>
<gene>
    <name evidence="2" type="ORF">CERZMDRAFT_80656</name>
</gene>
<evidence type="ECO:0000313" key="2">
    <source>
        <dbReference type="EMBL" id="KAF2218034.1"/>
    </source>
</evidence>
<evidence type="ECO:0000256" key="1">
    <source>
        <dbReference type="SAM" id="MobiDB-lite"/>
    </source>
</evidence>